<dbReference type="PANTHER" id="PTHR30042:SF2">
    <property type="entry name" value="POTASSIUM-TRANSPORTING ATPASE KDPC SUBUNIT"/>
    <property type="match status" value="1"/>
</dbReference>
<dbReference type="NCBIfam" id="TIGR00681">
    <property type="entry name" value="kdpC"/>
    <property type="match status" value="1"/>
</dbReference>
<evidence type="ECO:0000256" key="6">
    <source>
        <dbReference type="ARBA" id="ARBA00022840"/>
    </source>
</evidence>
<dbReference type="EMBL" id="VFOK01000001">
    <property type="protein sequence ID" value="TQL32693.1"/>
    <property type="molecule type" value="Genomic_DNA"/>
</dbReference>
<evidence type="ECO:0000256" key="4">
    <source>
        <dbReference type="ARBA" id="ARBA00022692"/>
    </source>
</evidence>
<dbReference type="NCBIfam" id="NF001454">
    <property type="entry name" value="PRK00315.1"/>
    <property type="match status" value="1"/>
</dbReference>
<evidence type="ECO:0000313" key="13">
    <source>
        <dbReference type="EMBL" id="TQL32693.1"/>
    </source>
</evidence>
<keyword evidence="5 11" id="KW-0547">Nucleotide-binding</keyword>
<evidence type="ECO:0000256" key="11">
    <source>
        <dbReference type="HAMAP-Rule" id="MF_00276"/>
    </source>
</evidence>
<organism evidence="13 14">
    <name type="scientific">Barrientosiimonas humi</name>
    <dbReference type="NCBI Taxonomy" id="999931"/>
    <lineage>
        <taxon>Bacteria</taxon>
        <taxon>Bacillati</taxon>
        <taxon>Actinomycetota</taxon>
        <taxon>Actinomycetes</taxon>
        <taxon>Micrococcales</taxon>
        <taxon>Dermacoccaceae</taxon>
        <taxon>Barrientosiimonas</taxon>
    </lineage>
</organism>
<evidence type="ECO:0000313" key="14">
    <source>
        <dbReference type="Proteomes" id="UP000318336"/>
    </source>
</evidence>
<feature type="compositionally biased region" description="Polar residues" evidence="12">
    <location>
        <begin position="92"/>
        <end position="101"/>
    </location>
</feature>
<keyword evidence="1 11" id="KW-0813">Transport</keyword>
<dbReference type="InterPro" id="IPR003820">
    <property type="entry name" value="KdpC"/>
</dbReference>
<keyword evidence="8 11" id="KW-1133">Transmembrane helix</keyword>
<evidence type="ECO:0000256" key="5">
    <source>
        <dbReference type="ARBA" id="ARBA00022741"/>
    </source>
</evidence>
<dbReference type="PIRSF" id="PIRSF001296">
    <property type="entry name" value="K_ATPase_KdpC"/>
    <property type="match status" value="1"/>
</dbReference>
<gene>
    <name evidence="11" type="primary">kdpC</name>
    <name evidence="13" type="ORF">FB554_0825</name>
</gene>
<reference evidence="13 14" key="1">
    <citation type="submission" date="2019-06" db="EMBL/GenBank/DDBJ databases">
        <title>Sequencing the genomes of 1000 actinobacteria strains.</title>
        <authorList>
            <person name="Klenk H.-P."/>
        </authorList>
    </citation>
    <scope>NUCLEOTIDE SEQUENCE [LARGE SCALE GENOMIC DNA]</scope>
    <source>
        <strain evidence="13 14">DSM 24617</strain>
    </source>
</reference>
<feature type="region of interest" description="Disordered" evidence="12">
    <location>
        <begin position="79"/>
        <end position="101"/>
    </location>
</feature>
<comment type="subcellular location">
    <subcellularLocation>
        <location evidence="11">Cell membrane</location>
        <topology evidence="11">Single-pass membrane protein</topology>
    </subcellularLocation>
</comment>
<evidence type="ECO:0000256" key="8">
    <source>
        <dbReference type="ARBA" id="ARBA00022989"/>
    </source>
</evidence>
<sequence>MLRSTTSRSAAVVRQGTAALRVLLLLTVLLGVAYPGAVWAVGQVGLRDQAEGSLVRVDGRVVGSSLLGQRWTGAQWFHSRPSASDHAGDTSGGSNLPASSPDLQADVAQRRAALGGAATPDLLTASGSGLDPHITPEAADGQVARVATARGLPSTQVAALVRQQTQHPTLGFLGQPRVNVLQLNLALARVAARG</sequence>
<evidence type="ECO:0000256" key="2">
    <source>
        <dbReference type="ARBA" id="ARBA00022475"/>
    </source>
</evidence>
<name>A0A542XA24_9MICO</name>
<keyword evidence="6 11" id="KW-0067">ATP-binding</keyword>
<evidence type="ECO:0000256" key="7">
    <source>
        <dbReference type="ARBA" id="ARBA00022958"/>
    </source>
</evidence>
<comment type="subunit">
    <text evidence="11">The system is composed of three essential subunits: KdpA, KdpB and KdpC.</text>
</comment>
<evidence type="ECO:0000256" key="12">
    <source>
        <dbReference type="SAM" id="MobiDB-lite"/>
    </source>
</evidence>
<keyword evidence="4 11" id="KW-0812">Transmembrane</keyword>
<evidence type="ECO:0000256" key="10">
    <source>
        <dbReference type="ARBA" id="ARBA00023136"/>
    </source>
</evidence>
<keyword evidence="3 11" id="KW-0633">Potassium transport</keyword>
<dbReference type="HAMAP" id="MF_00276">
    <property type="entry name" value="KdpC"/>
    <property type="match status" value="1"/>
</dbReference>
<evidence type="ECO:0000256" key="3">
    <source>
        <dbReference type="ARBA" id="ARBA00022538"/>
    </source>
</evidence>
<keyword evidence="9 11" id="KW-0406">Ion transport</keyword>
<keyword evidence="2 11" id="KW-1003">Cell membrane</keyword>
<comment type="function">
    <text evidence="11">Part of the high-affinity ATP-driven potassium transport (or Kdp) system, which catalyzes the hydrolysis of ATP coupled with the electrogenic transport of potassium into the cytoplasm. This subunit acts as a catalytic chaperone that increases the ATP-binding affinity of the ATP-hydrolyzing subunit KdpB by the formation of a transient KdpB/KdpC/ATP ternary complex.</text>
</comment>
<comment type="caution">
    <text evidence="13">The sequence shown here is derived from an EMBL/GenBank/DDBJ whole genome shotgun (WGS) entry which is preliminary data.</text>
</comment>
<dbReference type="RefSeq" id="WP_142004752.1">
    <property type="nucleotide sequence ID" value="NZ_CAJTBP010000001.1"/>
</dbReference>
<dbReference type="GO" id="GO:0005524">
    <property type="term" value="F:ATP binding"/>
    <property type="evidence" value="ECO:0007669"/>
    <property type="project" value="UniProtKB-UniRule"/>
</dbReference>
<keyword evidence="14" id="KW-1185">Reference proteome</keyword>
<keyword evidence="7 11" id="KW-0630">Potassium</keyword>
<dbReference type="GO" id="GO:0008556">
    <property type="term" value="F:P-type potassium transmembrane transporter activity"/>
    <property type="evidence" value="ECO:0007669"/>
    <property type="project" value="InterPro"/>
</dbReference>
<dbReference type="AlphaFoldDB" id="A0A542XA24"/>
<dbReference type="GO" id="GO:0005886">
    <property type="term" value="C:plasma membrane"/>
    <property type="evidence" value="ECO:0007669"/>
    <property type="project" value="UniProtKB-SubCell"/>
</dbReference>
<evidence type="ECO:0000256" key="1">
    <source>
        <dbReference type="ARBA" id="ARBA00022448"/>
    </source>
</evidence>
<dbReference type="PANTHER" id="PTHR30042">
    <property type="entry name" value="POTASSIUM-TRANSPORTING ATPASE C CHAIN"/>
    <property type="match status" value="1"/>
</dbReference>
<proteinExistence type="inferred from homology"/>
<evidence type="ECO:0000256" key="9">
    <source>
        <dbReference type="ARBA" id="ARBA00023065"/>
    </source>
</evidence>
<accession>A0A542XA24</accession>
<dbReference type="Proteomes" id="UP000318336">
    <property type="component" value="Unassembled WGS sequence"/>
</dbReference>
<comment type="similarity">
    <text evidence="11">Belongs to the KdpC family.</text>
</comment>
<dbReference type="OrthoDB" id="9788285at2"/>
<protein>
    <recommendedName>
        <fullName evidence="11">Potassium-transporting ATPase KdpC subunit</fullName>
    </recommendedName>
    <alternativeName>
        <fullName evidence="11">ATP phosphohydrolase [potassium-transporting] C chain</fullName>
    </alternativeName>
    <alternativeName>
        <fullName evidence="11">Potassium-binding and translocating subunit C</fullName>
    </alternativeName>
    <alternativeName>
        <fullName evidence="11">Potassium-translocating ATPase C chain</fullName>
    </alternativeName>
</protein>
<dbReference type="Pfam" id="PF02669">
    <property type="entry name" value="KdpC"/>
    <property type="match status" value="1"/>
</dbReference>
<keyword evidence="10 11" id="KW-0472">Membrane</keyword>